<reference evidence="1 2" key="1">
    <citation type="submission" date="2019-04" db="EMBL/GenBank/DDBJ databases">
        <title>Microbes associate with the intestines of laboratory mice.</title>
        <authorList>
            <person name="Navarre W."/>
            <person name="Wong E."/>
            <person name="Huang K."/>
            <person name="Tropini C."/>
            <person name="Ng K."/>
            <person name="Yu B."/>
        </authorList>
    </citation>
    <scope>NUCLEOTIDE SEQUENCE [LARGE SCALE GENOMIC DNA]</scope>
    <source>
        <strain evidence="1 2">NM06_A21</strain>
    </source>
</reference>
<organism evidence="1 2">
    <name type="scientific">Muribaculum intestinale</name>
    <dbReference type="NCBI Taxonomy" id="1796646"/>
    <lineage>
        <taxon>Bacteria</taxon>
        <taxon>Pseudomonadati</taxon>
        <taxon>Bacteroidota</taxon>
        <taxon>Bacteroidia</taxon>
        <taxon>Bacteroidales</taxon>
        <taxon>Muribaculaceae</taxon>
        <taxon>Muribaculum</taxon>
    </lineage>
</organism>
<sequence length="142" mass="16650">MNYDITIEYKDGRVSMKFLGVDFFALDKVFGTMPIKKLSNYCFGIFNTEPDEPTYIQSSDNNISEIVSVPITNPHSLIEFFRSIPDREDFSIYKLKIDFNDFSMLYDDDCMLVIEGKCSDNAEFKFFNRLYRDICDTLENED</sequence>
<dbReference type="EMBL" id="SRYD01000061">
    <property type="protein sequence ID" value="TGY70333.1"/>
    <property type="molecule type" value="Genomic_DNA"/>
</dbReference>
<gene>
    <name evidence="1" type="ORF">E5333_12755</name>
</gene>
<accession>A0A4S2FMS5</accession>
<dbReference type="AlphaFoldDB" id="A0A4S2FMS5"/>
<name>A0A4S2FMS5_9BACT</name>
<dbReference type="Proteomes" id="UP000306630">
    <property type="component" value="Unassembled WGS sequence"/>
</dbReference>
<proteinExistence type="predicted"/>
<dbReference type="RefSeq" id="WP_124031165.1">
    <property type="nucleotide sequence ID" value="NZ_SRYD01000061.1"/>
</dbReference>
<comment type="caution">
    <text evidence="1">The sequence shown here is derived from an EMBL/GenBank/DDBJ whole genome shotgun (WGS) entry which is preliminary data.</text>
</comment>
<evidence type="ECO:0000313" key="1">
    <source>
        <dbReference type="EMBL" id="TGY70333.1"/>
    </source>
</evidence>
<evidence type="ECO:0000313" key="2">
    <source>
        <dbReference type="Proteomes" id="UP000306630"/>
    </source>
</evidence>
<protein>
    <submittedName>
        <fullName evidence="1">Uncharacterized protein</fullName>
    </submittedName>
</protein>